<evidence type="ECO:0000313" key="9">
    <source>
        <dbReference type="Proteomes" id="UP000585363"/>
    </source>
</evidence>
<evidence type="ECO:0000256" key="7">
    <source>
        <dbReference type="RuleBase" id="RU362070"/>
    </source>
</evidence>
<comment type="similarity">
    <text evidence="2 7">Belongs to the FliP/MopC/SpaP family.</text>
</comment>
<reference evidence="8 9" key="1">
    <citation type="submission" date="2020-01" db="EMBL/GenBank/DDBJ databases">
        <authorList>
            <person name="Lee S.D."/>
        </authorList>
    </citation>
    <scope>NUCLEOTIDE SEQUENCE [LARGE SCALE GENOMIC DNA]</scope>
    <source>
        <strain evidence="8 9">SAP-1</strain>
    </source>
</reference>
<dbReference type="InterPro" id="IPR005773">
    <property type="entry name" value="T3SS_YscR-like"/>
</dbReference>
<dbReference type="InterPro" id="IPR005838">
    <property type="entry name" value="T3SS_IM_P"/>
</dbReference>
<evidence type="ECO:0000256" key="4">
    <source>
        <dbReference type="ARBA" id="ARBA00022692"/>
    </source>
</evidence>
<feature type="transmembrane region" description="Helical" evidence="7">
    <location>
        <begin position="54"/>
        <end position="73"/>
    </location>
</feature>
<dbReference type="PRINTS" id="PR01302">
    <property type="entry name" value="TYPE3IMPPROT"/>
</dbReference>
<dbReference type="PROSITE" id="PS01061">
    <property type="entry name" value="FLIP_2"/>
    <property type="match status" value="1"/>
</dbReference>
<evidence type="ECO:0000256" key="6">
    <source>
        <dbReference type="ARBA" id="ARBA00023136"/>
    </source>
</evidence>
<keyword evidence="5 7" id="KW-1133">Transmembrane helix</keyword>
<dbReference type="Proteomes" id="UP000585363">
    <property type="component" value="Unassembled WGS sequence"/>
</dbReference>
<dbReference type="PANTHER" id="PTHR30587:SF2">
    <property type="entry name" value="SURFACE PRESENTATION OF ANTIGENS PROTEIN SPAP"/>
    <property type="match status" value="1"/>
</dbReference>
<name>A0A848ME76_9GAMM</name>
<dbReference type="PANTHER" id="PTHR30587">
    <property type="entry name" value="FLAGELLAR BIOSYNTHETIC PROTEIN FLIP"/>
    <property type="match status" value="1"/>
</dbReference>
<dbReference type="EMBL" id="JAADJU010000001">
    <property type="protein sequence ID" value="NMP25393.1"/>
    <property type="molecule type" value="Genomic_DNA"/>
</dbReference>
<keyword evidence="6 7" id="KW-0472">Membrane</keyword>
<feature type="transmembrane region" description="Helical" evidence="7">
    <location>
        <begin position="12"/>
        <end position="42"/>
    </location>
</feature>
<keyword evidence="3 7" id="KW-1003">Cell membrane</keyword>
<comment type="subcellular location">
    <subcellularLocation>
        <location evidence="1">Cell membrane</location>
        <topology evidence="1">Multi-pass membrane protein</topology>
    </subcellularLocation>
</comment>
<keyword evidence="4 7" id="KW-0812">Transmembrane</keyword>
<evidence type="ECO:0000256" key="5">
    <source>
        <dbReference type="ARBA" id="ARBA00022989"/>
    </source>
</evidence>
<dbReference type="GO" id="GO:0009306">
    <property type="term" value="P:protein secretion"/>
    <property type="evidence" value="ECO:0007669"/>
    <property type="project" value="UniProtKB-UniRule"/>
</dbReference>
<protein>
    <submittedName>
        <fullName evidence="8">EscR/YscR/HrcR family type III secretion system export apparatus protein</fullName>
    </submittedName>
</protein>
<evidence type="ECO:0000256" key="3">
    <source>
        <dbReference type="ARBA" id="ARBA00022475"/>
    </source>
</evidence>
<gene>
    <name evidence="8" type="ORF">GW590_00615</name>
</gene>
<evidence type="ECO:0000256" key="1">
    <source>
        <dbReference type="ARBA" id="ARBA00004651"/>
    </source>
</evidence>
<evidence type="ECO:0000313" key="8">
    <source>
        <dbReference type="EMBL" id="NMP25393.1"/>
    </source>
</evidence>
<reference evidence="8 9" key="2">
    <citation type="submission" date="2020-06" db="EMBL/GenBank/DDBJ databases">
        <title>Polyphasic characterization of a Rahnella strain isolated from tree sap.</title>
        <authorList>
            <person name="Kim I.S."/>
        </authorList>
    </citation>
    <scope>NUCLEOTIDE SEQUENCE [LARGE SCALE GENOMIC DNA]</scope>
    <source>
        <strain evidence="8 9">SAP-1</strain>
    </source>
</reference>
<accession>A0A848ME76</accession>
<feature type="transmembrane region" description="Helical" evidence="7">
    <location>
        <begin position="159"/>
        <end position="181"/>
    </location>
</feature>
<comment type="caution">
    <text evidence="8">The sequence shown here is derived from an EMBL/GenBank/DDBJ whole genome shotgun (WGS) entry which is preliminary data.</text>
</comment>
<organism evidence="8 9">
    <name type="scientific">Rouxiella aceris</name>
    <dbReference type="NCBI Taxonomy" id="2703884"/>
    <lineage>
        <taxon>Bacteria</taxon>
        <taxon>Pseudomonadati</taxon>
        <taxon>Pseudomonadota</taxon>
        <taxon>Gammaproteobacteria</taxon>
        <taxon>Enterobacterales</taxon>
        <taxon>Yersiniaceae</taxon>
        <taxon>Rouxiella</taxon>
    </lineage>
</organism>
<dbReference type="RefSeq" id="WP_169401101.1">
    <property type="nucleotide sequence ID" value="NZ_JAADJU010000001.1"/>
</dbReference>
<feature type="transmembrane region" description="Helical" evidence="7">
    <location>
        <begin position="188"/>
        <end position="207"/>
    </location>
</feature>
<keyword evidence="9" id="KW-1185">Reference proteome</keyword>
<dbReference type="AlphaFoldDB" id="A0A848ME76"/>
<dbReference type="NCBIfam" id="NF009438">
    <property type="entry name" value="PRK12797.1"/>
    <property type="match status" value="1"/>
</dbReference>
<dbReference type="Pfam" id="PF00813">
    <property type="entry name" value="FliP"/>
    <property type="match status" value="1"/>
</dbReference>
<proteinExistence type="inferred from homology"/>
<dbReference type="GO" id="GO:0005886">
    <property type="term" value="C:plasma membrane"/>
    <property type="evidence" value="ECO:0007669"/>
    <property type="project" value="UniProtKB-SubCell"/>
</dbReference>
<sequence length="218" mass="24410">MTSVEQFNPLILTLFLAGLTLLPIFMIICTCFLKIAMVLLLTRNALGVQQIPPNMALYGIALAATMFVMAPTWNNISDIMTAAPPDLQSTEKLKYFYNEGLAPLKHFMSTNTDPAIVDRIIESSMRIWPKEMHINSDKQNIFIIVPGFVLSELQSAFKIGFIIFIPFLAIDLIVSNILLALGMQMISPIMVSLPIKILLFVAVNGWTRLLEGLFLNYQ</sequence>
<evidence type="ECO:0000256" key="2">
    <source>
        <dbReference type="ARBA" id="ARBA00006257"/>
    </source>
</evidence>
<dbReference type="NCBIfam" id="TIGR01102">
    <property type="entry name" value="yscR"/>
    <property type="match status" value="1"/>
</dbReference>